<evidence type="ECO:0000313" key="1">
    <source>
        <dbReference type="EMBL" id="KAJ9689207.1"/>
    </source>
</evidence>
<name>A0AA38ZHV7_VITRO</name>
<reference evidence="1 2" key="1">
    <citation type="journal article" date="2023" name="BMC Biotechnol.">
        <title>Vitis rotundifolia cv Carlos genome sequencing.</title>
        <authorList>
            <person name="Huff M."/>
            <person name="Hulse-Kemp A."/>
            <person name="Scheffler B."/>
            <person name="Youngblood R."/>
            <person name="Simpson S."/>
            <person name="Babiker E."/>
            <person name="Staton M."/>
        </authorList>
    </citation>
    <scope>NUCLEOTIDE SEQUENCE [LARGE SCALE GENOMIC DNA]</scope>
    <source>
        <tissue evidence="1">Leaf</tissue>
    </source>
</reference>
<dbReference type="EMBL" id="JARBHA010000011">
    <property type="protein sequence ID" value="KAJ9689207.1"/>
    <property type="molecule type" value="Genomic_DNA"/>
</dbReference>
<proteinExistence type="predicted"/>
<keyword evidence="2" id="KW-1185">Reference proteome</keyword>
<comment type="caution">
    <text evidence="1">The sequence shown here is derived from an EMBL/GenBank/DDBJ whole genome shotgun (WGS) entry which is preliminary data.</text>
</comment>
<sequence>MEFIVGANLHWFTLDDTAFADSLSLMNSLTKTKGPNLIAKLIGLEESPSIPFQTTSHKYLEGGTTMNQKKPLFGIDILKNAQTPQHNWLKAQFNFWTKLSKSMKTRSSSRNLIVKRASKQFSVTFYAVSVDSSTSNTLSSAPSALSGEHASVVINNEGSSKRNLETPLLAPQELNDQNSQKGGNESLVRPSLNISLNSSLGPPTFLLHFPGHAVEGIEWSKSAFTFQRGQGHPQDYFGDGYRATAPRLAYGQPQPIPGYD</sequence>
<dbReference type="AlphaFoldDB" id="A0AA38ZHV7"/>
<dbReference type="Proteomes" id="UP001168098">
    <property type="component" value="Unassembled WGS sequence"/>
</dbReference>
<organism evidence="1 2">
    <name type="scientific">Vitis rotundifolia</name>
    <name type="common">Muscadine grape</name>
    <dbReference type="NCBI Taxonomy" id="103349"/>
    <lineage>
        <taxon>Eukaryota</taxon>
        <taxon>Viridiplantae</taxon>
        <taxon>Streptophyta</taxon>
        <taxon>Embryophyta</taxon>
        <taxon>Tracheophyta</taxon>
        <taxon>Spermatophyta</taxon>
        <taxon>Magnoliopsida</taxon>
        <taxon>eudicotyledons</taxon>
        <taxon>Gunneridae</taxon>
        <taxon>Pentapetalae</taxon>
        <taxon>rosids</taxon>
        <taxon>Vitales</taxon>
        <taxon>Vitaceae</taxon>
        <taxon>Viteae</taxon>
        <taxon>Vitis</taxon>
    </lineage>
</organism>
<gene>
    <name evidence="1" type="ORF">PVL29_014726</name>
</gene>
<protein>
    <submittedName>
        <fullName evidence="1">Uncharacterized protein</fullName>
    </submittedName>
</protein>
<accession>A0AA38ZHV7</accession>
<evidence type="ECO:0000313" key="2">
    <source>
        <dbReference type="Proteomes" id="UP001168098"/>
    </source>
</evidence>